<evidence type="ECO:0000313" key="3">
    <source>
        <dbReference type="Proteomes" id="UP000030428"/>
    </source>
</evidence>
<name>A0A0A6S111_9GAMM</name>
<protein>
    <recommendedName>
        <fullName evidence="1">HMA domain-containing protein</fullName>
    </recommendedName>
</protein>
<dbReference type="AlphaFoldDB" id="A0A0A6S111"/>
<gene>
    <name evidence="2" type="ORF">PN36_17910</name>
</gene>
<dbReference type="CDD" id="cd00371">
    <property type="entry name" value="HMA"/>
    <property type="match status" value="1"/>
</dbReference>
<dbReference type="Pfam" id="PF00403">
    <property type="entry name" value="HMA"/>
    <property type="match status" value="1"/>
</dbReference>
<accession>A0A0A6S111</accession>
<dbReference type="EMBL" id="JSZA02000069">
    <property type="protein sequence ID" value="KHD09821.1"/>
    <property type="molecule type" value="Genomic_DNA"/>
</dbReference>
<feature type="domain" description="HMA" evidence="1">
    <location>
        <begin position="2"/>
        <end position="68"/>
    </location>
</feature>
<dbReference type="InterPro" id="IPR006121">
    <property type="entry name" value="HMA_dom"/>
</dbReference>
<proteinExistence type="predicted"/>
<dbReference type="PROSITE" id="PS50846">
    <property type="entry name" value="HMA_2"/>
    <property type="match status" value="1"/>
</dbReference>
<comment type="caution">
    <text evidence="2">The sequence shown here is derived from an EMBL/GenBank/DDBJ whole genome shotgun (WGS) entry which is preliminary data.</text>
</comment>
<sequence length="69" mass="7491">MASKIVKIPNISCGHCTNTIERDLSDLEGVTFVKADKDSKMLSVDWNEPPATWAVIADLLSEIGFPAEA</sequence>
<dbReference type="InterPro" id="IPR036163">
    <property type="entry name" value="HMA_dom_sf"/>
</dbReference>
<keyword evidence="3" id="KW-1185">Reference proteome</keyword>
<evidence type="ECO:0000259" key="1">
    <source>
        <dbReference type="PROSITE" id="PS50846"/>
    </source>
</evidence>
<dbReference type="GO" id="GO:0046872">
    <property type="term" value="F:metal ion binding"/>
    <property type="evidence" value="ECO:0007669"/>
    <property type="project" value="InterPro"/>
</dbReference>
<dbReference type="Proteomes" id="UP000030428">
    <property type="component" value="Unassembled WGS sequence"/>
</dbReference>
<evidence type="ECO:0000313" key="2">
    <source>
        <dbReference type="EMBL" id="KHD09821.1"/>
    </source>
</evidence>
<organism evidence="2 3">
    <name type="scientific">Candidatus Thiomargarita nelsonii</name>
    <dbReference type="NCBI Taxonomy" id="1003181"/>
    <lineage>
        <taxon>Bacteria</taxon>
        <taxon>Pseudomonadati</taxon>
        <taxon>Pseudomonadota</taxon>
        <taxon>Gammaproteobacteria</taxon>
        <taxon>Thiotrichales</taxon>
        <taxon>Thiotrichaceae</taxon>
        <taxon>Thiomargarita</taxon>
    </lineage>
</organism>
<reference evidence="2 3" key="1">
    <citation type="journal article" date="2016" name="Front. Microbiol.">
        <title>Single-Cell (Meta-)Genomics of a Dimorphic Candidatus Thiomargarita nelsonii Reveals Genomic Plasticity.</title>
        <authorList>
            <person name="Flood B.E."/>
            <person name="Fliss P."/>
            <person name="Jones D.S."/>
            <person name="Dick G.J."/>
            <person name="Jain S."/>
            <person name="Kaster A.K."/>
            <person name="Winkel M."/>
            <person name="Mussmann M."/>
            <person name="Bailey J."/>
        </authorList>
    </citation>
    <scope>NUCLEOTIDE SEQUENCE [LARGE SCALE GENOMIC DNA]</scope>
    <source>
        <strain evidence="2">Hydrate Ridge</strain>
    </source>
</reference>
<dbReference type="SUPFAM" id="SSF55008">
    <property type="entry name" value="HMA, heavy metal-associated domain"/>
    <property type="match status" value="1"/>
</dbReference>
<dbReference type="Gene3D" id="3.30.70.100">
    <property type="match status" value="1"/>
</dbReference>